<evidence type="ECO:0000256" key="6">
    <source>
        <dbReference type="ARBA" id="ARBA00023034"/>
    </source>
</evidence>
<comment type="similarity">
    <text evidence="10">Belongs to the gastrokine family.</text>
</comment>
<dbReference type="Pfam" id="PF04089">
    <property type="entry name" value="BRICHOS"/>
    <property type="match status" value="1"/>
</dbReference>
<feature type="domain" description="BRICHOS" evidence="13">
    <location>
        <begin position="53"/>
        <end position="156"/>
    </location>
</feature>
<keyword evidence="6" id="KW-0333">Golgi apparatus</keyword>
<evidence type="ECO:0000256" key="1">
    <source>
        <dbReference type="ARBA" id="ARBA00004463"/>
    </source>
</evidence>
<reference evidence="14" key="3">
    <citation type="submission" date="2025-09" db="UniProtKB">
        <authorList>
            <consortium name="Ensembl"/>
        </authorList>
    </citation>
    <scope>IDENTIFICATION</scope>
    <source>
        <strain evidence="14">Isolate ISIS603380</strain>
    </source>
</reference>
<dbReference type="FunCoup" id="G3SQ11">
    <property type="interactions" value="4"/>
</dbReference>
<dbReference type="PROSITE" id="PS50869">
    <property type="entry name" value="BRICHOS"/>
    <property type="match status" value="1"/>
</dbReference>
<keyword evidence="5" id="KW-0732">Signal</keyword>
<evidence type="ECO:0000256" key="11">
    <source>
        <dbReference type="ARBA" id="ARBA00070192"/>
    </source>
</evidence>
<reference evidence="14 15" key="1">
    <citation type="submission" date="2009-06" db="EMBL/GenBank/DDBJ databases">
        <title>The Genome Sequence of Loxodonta africana (African elephant).</title>
        <authorList>
            <person name="Di Palma F."/>
            <person name="Heiman D."/>
            <person name="Young S."/>
            <person name="Johnson J."/>
            <person name="Lander E.S."/>
            <person name="Lindblad-Toh K."/>
        </authorList>
    </citation>
    <scope>NUCLEOTIDE SEQUENCE [LARGE SCALE GENOMIC DNA]</scope>
    <source>
        <strain evidence="14 15">Isolate ISIS603380</strain>
    </source>
</reference>
<gene>
    <name evidence="14" type="primary">GKN1</name>
</gene>
<evidence type="ECO:0000256" key="10">
    <source>
        <dbReference type="ARBA" id="ARBA00061085"/>
    </source>
</evidence>
<evidence type="ECO:0000259" key="13">
    <source>
        <dbReference type="PROSITE" id="PS50869"/>
    </source>
</evidence>
<protein>
    <recommendedName>
        <fullName evidence="11">Gastrokine-1</fullName>
    </recommendedName>
    <alternativeName>
        <fullName evidence="12">18 kDa antrum mucosa protein</fullName>
    </alternativeName>
</protein>
<dbReference type="SMART" id="SM01039">
    <property type="entry name" value="BRICHOS"/>
    <property type="match status" value="1"/>
</dbReference>
<evidence type="ECO:0000256" key="9">
    <source>
        <dbReference type="ARBA" id="ARBA00053890"/>
    </source>
</evidence>
<dbReference type="InterPro" id="IPR007084">
    <property type="entry name" value="BRICHOS_dom"/>
</dbReference>
<evidence type="ECO:0000313" key="15">
    <source>
        <dbReference type="Proteomes" id="UP000007646"/>
    </source>
</evidence>
<evidence type="ECO:0000256" key="12">
    <source>
        <dbReference type="ARBA" id="ARBA00077478"/>
    </source>
</evidence>
<dbReference type="STRING" id="9785.ENSLAFP00000001844"/>
<dbReference type="InterPro" id="IPR051772">
    <property type="entry name" value="Gastrokine"/>
</dbReference>
<dbReference type="GO" id="GO:0051781">
    <property type="term" value="P:positive regulation of cell division"/>
    <property type="evidence" value="ECO:0007669"/>
    <property type="project" value="UniProtKB-KW"/>
</dbReference>
<evidence type="ECO:0000256" key="2">
    <source>
        <dbReference type="ARBA" id="ARBA00004555"/>
    </source>
</evidence>
<evidence type="ECO:0000256" key="4">
    <source>
        <dbReference type="ARBA" id="ARBA00022525"/>
    </source>
</evidence>
<accession>G3SQ11</accession>
<dbReference type="OMA" id="YSEKCFT"/>
<dbReference type="PANTHER" id="PTHR16483">
    <property type="entry name" value="GASTROKINE 1"/>
    <property type="match status" value="1"/>
</dbReference>
<comment type="subcellular location">
    <subcellularLocation>
        <location evidence="1">Cytoplasmic granule</location>
    </subcellularLocation>
    <subcellularLocation>
        <location evidence="2">Golgi apparatus</location>
    </subcellularLocation>
    <subcellularLocation>
        <location evidence="3">Secreted</location>
    </subcellularLocation>
</comment>
<evidence type="ECO:0000256" key="3">
    <source>
        <dbReference type="ARBA" id="ARBA00004613"/>
    </source>
</evidence>
<dbReference type="Ensembl" id="ENSLAFT00000002205.2">
    <property type="protein sequence ID" value="ENSLAFP00000001844.2"/>
    <property type="gene ID" value="ENSLAFG00000002205.2"/>
</dbReference>
<dbReference type="GO" id="GO:0030141">
    <property type="term" value="C:secretory granule"/>
    <property type="evidence" value="ECO:0007669"/>
    <property type="project" value="Ensembl"/>
</dbReference>
<dbReference type="GO" id="GO:0005576">
    <property type="term" value="C:extracellular region"/>
    <property type="evidence" value="ECO:0007669"/>
    <property type="project" value="UniProtKB-SubCell"/>
</dbReference>
<comment type="function">
    <text evidence="9">Has mitogenic activity and may be involved in maintaining the integrity of the gastric mucosal epithelium.</text>
</comment>
<dbReference type="GO" id="GO:0008284">
    <property type="term" value="P:positive regulation of cell population proliferation"/>
    <property type="evidence" value="ECO:0007669"/>
    <property type="project" value="Ensembl"/>
</dbReference>
<dbReference type="HOGENOM" id="CLU_098684_2_0_1"/>
<dbReference type="AlphaFoldDB" id="G3SQ11"/>
<keyword evidence="7" id="KW-1015">Disulfide bond</keyword>
<name>G3SQ11_LOXAF</name>
<organism evidence="14 15">
    <name type="scientific">Loxodonta africana</name>
    <name type="common">African elephant</name>
    <dbReference type="NCBI Taxonomy" id="9785"/>
    <lineage>
        <taxon>Eukaryota</taxon>
        <taxon>Metazoa</taxon>
        <taxon>Chordata</taxon>
        <taxon>Craniata</taxon>
        <taxon>Vertebrata</taxon>
        <taxon>Euteleostomi</taxon>
        <taxon>Mammalia</taxon>
        <taxon>Eutheria</taxon>
        <taxon>Afrotheria</taxon>
        <taxon>Proboscidea</taxon>
        <taxon>Elephantidae</taxon>
        <taxon>Loxodonta</taxon>
    </lineage>
</organism>
<keyword evidence="15" id="KW-1185">Reference proteome</keyword>
<keyword evidence="8" id="KW-0497">Mitogen</keyword>
<dbReference type="GO" id="GO:0008083">
    <property type="term" value="F:growth factor activity"/>
    <property type="evidence" value="ECO:0007669"/>
    <property type="project" value="Ensembl"/>
</dbReference>
<reference evidence="14" key="2">
    <citation type="submission" date="2025-08" db="UniProtKB">
        <authorList>
            <consortium name="Ensembl"/>
        </authorList>
    </citation>
    <scope>IDENTIFICATION</scope>
    <source>
        <strain evidence="14">Isolate ISIS603380</strain>
    </source>
</reference>
<sequence length="190" mass="20923">TKMYLQKNCNIKSFSISYKPQNINISDEGNSVGSGQQSVSVNNEHNVANVDNNNGWDSWNSIWDYGTGFAATRLFAKKLCIVHEINKEAVPPIHVLDALAKEKKLINGYLSLTRKGPGGPPPKSLVYSVNPNQVDDLNKFGKSITNMCRKIPTYLAEEIRGESLLFSLGICFKTDIFGILNISLCGKVVA</sequence>
<dbReference type="Gene3D" id="3.30.390.150">
    <property type="match status" value="1"/>
</dbReference>
<dbReference type="InParanoid" id="G3SQ11"/>
<keyword evidence="4" id="KW-0964">Secreted</keyword>
<dbReference type="GeneTree" id="ENSGT00930000150969"/>
<dbReference type="GO" id="GO:0005794">
    <property type="term" value="C:Golgi apparatus"/>
    <property type="evidence" value="ECO:0007669"/>
    <property type="project" value="UniProtKB-SubCell"/>
</dbReference>
<evidence type="ECO:0000313" key="14">
    <source>
        <dbReference type="Ensembl" id="ENSLAFP00000001844.2"/>
    </source>
</evidence>
<evidence type="ECO:0000256" key="7">
    <source>
        <dbReference type="ARBA" id="ARBA00023157"/>
    </source>
</evidence>
<evidence type="ECO:0000256" key="5">
    <source>
        <dbReference type="ARBA" id="ARBA00022729"/>
    </source>
</evidence>
<dbReference type="eggNOG" id="ENOG502S4AB">
    <property type="taxonomic scope" value="Eukaryota"/>
</dbReference>
<dbReference type="Proteomes" id="UP000007646">
    <property type="component" value="Unassembled WGS sequence"/>
</dbReference>
<dbReference type="FunFam" id="3.30.390.150:FF:000003">
    <property type="entry name" value="Gastrokine 1"/>
    <property type="match status" value="1"/>
</dbReference>
<proteinExistence type="inferred from homology"/>
<evidence type="ECO:0000256" key="8">
    <source>
        <dbReference type="ARBA" id="ARBA00023246"/>
    </source>
</evidence>